<protein>
    <submittedName>
        <fullName evidence="1">Uncharacterized protein</fullName>
    </submittedName>
</protein>
<dbReference type="GO" id="GO:0007264">
    <property type="term" value="P:small GTPase-mediated signal transduction"/>
    <property type="evidence" value="ECO:0007669"/>
    <property type="project" value="InterPro"/>
</dbReference>
<accession>A0A8K0DWU3</accession>
<dbReference type="AlphaFoldDB" id="A0A8K0DWU3"/>
<reference evidence="1" key="1">
    <citation type="submission" date="2020-03" db="EMBL/GenBank/DDBJ databases">
        <title>A high-quality chromosome-level genome assembly of a woody plant with both climbing and erect habits, Rhamnella rubrinervis.</title>
        <authorList>
            <person name="Lu Z."/>
            <person name="Yang Y."/>
            <person name="Zhu X."/>
            <person name="Sun Y."/>
        </authorList>
    </citation>
    <scope>NUCLEOTIDE SEQUENCE</scope>
    <source>
        <strain evidence="1">BYM</strain>
        <tissue evidence="1">Leaf</tissue>
    </source>
</reference>
<proteinExistence type="predicted"/>
<keyword evidence="2" id="KW-1185">Reference proteome</keyword>
<dbReference type="GO" id="GO:0005085">
    <property type="term" value="F:guanyl-nucleotide exchange factor activity"/>
    <property type="evidence" value="ECO:0007669"/>
    <property type="project" value="InterPro"/>
</dbReference>
<dbReference type="Proteomes" id="UP000796880">
    <property type="component" value="Unassembled WGS sequence"/>
</dbReference>
<dbReference type="OrthoDB" id="3098at2759"/>
<dbReference type="PANTHER" id="PTHR23317">
    <property type="entry name" value="DEDICATOR OF CYTOKINESIS DOCK"/>
    <property type="match status" value="1"/>
</dbReference>
<gene>
    <name evidence="1" type="ORF">FNV43_RR21550</name>
</gene>
<dbReference type="InterPro" id="IPR026791">
    <property type="entry name" value="DOCK"/>
</dbReference>
<evidence type="ECO:0000313" key="1">
    <source>
        <dbReference type="EMBL" id="KAF3438785.1"/>
    </source>
</evidence>
<evidence type="ECO:0000313" key="2">
    <source>
        <dbReference type="Proteomes" id="UP000796880"/>
    </source>
</evidence>
<dbReference type="EMBL" id="VOIH02000009">
    <property type="protein sequence ID" value="KAF3438785.1"/>
    <property type="molecule type" value="Genomic_DNA"/>
</dbReference>
<dbReference type="PANTHER" id="PTHR23317:SF76">
    <property type="entry name" value="LD20667P"/>
    <property type="match status" value="1"/>
</dbReference>
<comment type="caution">
    <text evidence="1">The sequence shown here is derived from an EMBL/GenBank/DDBJ whole genome shotgun (WGS) entry which is preliminary data.</text>
</comment>
<sequence>MGESLKQLFMKPTAATHTECSLFAETGRFSFGEGGIHTYLSWLTFVSCLCFRITACLAMVKPWLDVQVDLELAHLQSGDLTRLEALETHVVGVLDIDSAFQPSNGAENWPKQVYTQKPSNGAAMSKLSTSFPSPPQGTPESVYLWQRVNSQLSSPSQPYSLRDALSQAQSSRAGASAQALREPLHPILRQKLAATILVVLLCKHDFDAPYQKPDDKLYIVLLYFPLIGQVESYFSLSSASCLQLLYFSCWILENTLSTCLLRRNTGFDNLNAVEKREVLVVILQIVRNLDDASLAKAWLKLCQLRIAQTRLFYKPLIK</sequence>
<organism evidence="1 2">
    <name type="scientific">Rhamnella rubrinervis</name>
    <dbReference type="NCBI Taxonomy" id="2594499"/>
    <lineage>
        <taxon>Eukaryota</taxon>
        <taxon>Viridiplantae</taxon>
        <taxon>Streptophyta</taxon>
        <taxon>Embryophyta</taxon>
        <taxon>Tracheophyta</taxon>
        <taxon>Spermatophyta</taxon>
        <taxon>Magnoliopsida</taxon>
        <taxon>eudicotyledons</taxon>
        <taxon>Gunneridae</taxon>
        <taxon>Pentapetalae</taxon>
        <taxon>rosids</taxon>
        <taxon>fabids</taxon>
        <taxon>Rosales</taxon>
        <taxon>Rhamnaceae</taxon>
        <taxon>rhamnoid group</taxon>
        <taxon>Rhamneae</taxon>
        <taxon>Rhamnella</taxon>
    </lineage>
</organism>
<name>A0A8K0DWU3_9ROSA</name>